<name>Q17VR1_HELAH</name>
<dbReference type="EMBL" id="AM260522">
    <property type="protein sequence ID" value="CAK00265.1"/>
    <property type="molecule type" value="Genomic_DNA"/>
</dbReference>
<sequence length="41" mass="4878">MSKVQMSTERFERAFFDNLEIELERSTQNLNQKIEPVFSAL</sequence>
<organism evidence="1 2">
    <name type="scientific">Helicobacter acinonychis (strain Sheeba)</name>
    <dbReference type="NCBI Taxonomy" id="382638"/>
    <lineage>
        <taxon>Bacteria</taxon>
        <taxon>Pseudomonadati</taxon>
        <taxon>Campylobacterota</taxon>
        <taxon>Epsilonproteobacteria</taxon>
        <taxon>Campylobacterales</taxon>
        <taxon>Helicobacteraceae</taxon>
        <taxon>Helicobacter</taxon>
    </lineage>
</organism>
<reference evidence="1 2" key="1">
    <citation type="journal article" date="2006" name="PLoS Genet.">
        <title>Who ate whom? Adaptive Helicobacter genomic changes that accompanied a host jump from early humans to large felines.</title>
        <authorList>
            <person name="Eppinger M."/>
            <person name="Baar C."/>
            <person name="Linz B."/>
            <person name="Raddatz G."/>
            <person name="Lanz C."/>
            <person name="Keller H."/>
            <person name="Morelli G."/>
            <person name="Gressmann H."/>
            <person name="Achtman M."/>
            <person name="Schuster S.C."/>
        </authorList>
    </citation>
    <scope>NUCLEOTIDE SEQUENCE [LARGE SCALE GENOMIC DNA]</scope>
    <source>
        <strain evidence="1 2">Sheeba</strain>
    </source>
</reference>
<gene>
    <name evidence="1" type="primary">fragment 1</name>
    <name evidence="1" type="ordered locus">Hac_1549</name>
</gene>
<dbReference type="HOGENOM" id="CLU_3270955_0_0_7"/>
<protein>
    <submittedName>
        <fullName evidence="1">Uncharacterized protein</fullName>
    </submittedName>
</protein>
<dbReference type="KEGG" id="hac:Hac_1549"/>
<keyword evidence="2" id="KW-1185">Reference proteome</keyword>
<evidence type="ECO:0000313" key="2">
    <source>
        <dbReference type="Proteomes" id="UP000000775"/>
    </source>
</evidence>
<dbReference type="AlphaFoldDB" id="Q17VR1"/>
<dbReference type="STRING" id="382638.Hac_1549"/>
<dbReference type="Proteomes" id="UP000000775">
    <property type="component" value="Chromosome"/>
</dbReference>
<accession>Q17VR1</accession>
<proteinExistence type="predicted"/>
<evidence type="ECO:0000313" key="1">
    <source>
        <dbReference type="EMBL" id="CAK00265.1"/>
    </source>
</evidence>